<feature type="transmembrane region" description="Helical" evidence="1">
    <location>
        <begin position="108"/>
        <end position="128"/>
    </location>
</feature>
<keyword evidence="1" id="KW-0472">Membrane</keyword>
<evidence type="ECO:0000256" key="1">
    <source>
        <dbReference type="SAM" id="Phobius"/>
    </source>
</evidence>
<feature type="transmembrane region" description="Helical" evidence="1">
    <location>
        <begin position="134"/>
        <end position="156"/>
    </location>
</feature>
<evidence type="ECO:0000313" key="3">
    <source>
        <dbReference type="Proteomes" id="UP001420932"/>
    </source>
</evidence>
<keyword evidence="1" id="KW-0812">Transmembrane</keyword>
<dbReference type="AlphaFoldDB" id="A0AAP0LIU4"/>
<dbReference type="Proteomes" id="UP001420932">
    <property type="component" value="Unassembled WGS sequence"/>
</dbReference>
<accession>A0AAP0LIU4</accession>
<gene>
    <name evidence="2" type="ORF">Syun_001149</name>
</gene>
<keyword evidence="1" id="KW-1133">Transmembrane helix</keyword>
<comment type="caution">
    <text evidence="2">The sequence shown here is derived from an EMBL/GenBank/DDBJ whole genome shotgun (WGS) entry which is preliminary data.</text>
</comment>
<dbReference type="EMBL" id="JBBNAF010000001">
    <property type="protein sequence ID" value="KAK9169009.1"/>
    <property type="molecule type" value="Genomic_DNA"/>
</dbReference>
<evidence type="ECO:0000313" key="2">
    <source>
        <dbReference type="EMBL" id="KAK9169009.1"/>
    </source>
</evidence>
<keyword evidence="3" id="KW-1185">Reference proteome</keyword>
<organism evidence="2 3">
    <name type="scientific">Stephania yunnanensis</name>
    <dbReference type="NCBI Taxonomy" id="152371"/>
    <lineage>
        <taxon>Eukaryota</taxon>
        <taxon>Viridiplantae</taxon>
        <taxon>Streptophyta</taxon>
        <taxon>Embryophyta</taxon>
        <taxon>Tracheophyta</taxon>
        <taxon>Spermatophyta</taxon>
        <taxon>Magnoliopsida</taxon>
        <taxon>Ranunculales</taxon>
        <taxon>Menispermaceae</taxon>
        <taxon>Menispermoideae</taxon>
        <taxon>Cissampelideae</taxon>
        <taxon>Stephania</taxon>
    </lineage>
</organism>
<name>A0AAP0LIU4_9MAGN</name>
<protein>
    <submittedName>
        <fullName evidence="2">Uncharacterized protein</fullName>
    </submittedName>
</protein>
<proteinExistence type="predicted"/>
<reference evidence="2 3" key="1">
    <citation type="submission" date="2024-01" db="EMBL/GenBank/DDBJ databases">
        <title>Genome assemblies of Stephania.</title>
        <authorList>
            <person name="Yang L."/>
        </authorList>
    </citation>
    <scope>NUCLEOTIDE SEQUENCE [LARGE SCALE GENOMIC DNA]</scope>
    <source>
        <strain evidence="2">YNDBR</strain>
        <tissue evidence="2">Leaf</tissue>
    </source>
</reference>
<sequence length="203" mass="23956">MRRRHTIGQVRRRLLHQGRRFIDAGEVRAWRRGIVQPVEAMRNVLRLARIVREEEGRRLLLNKLFSLLYAVAHMTKPSVIAEPEVDANENIIEGRYLFAFLFIHIRGWYLFPFLYVFIRVLYISVFLITFNRGWYLSAFLVVIKRGLYLFAFFVALSLRNPFHFTFGADTRGVPYAQKIKACRGNELHYLVFLLVISTLKHLA</sequence>